<protein>
    <submittedName>
        <fullName evidence="2">Uncharacterized protein</fullName>
    </submittedName>
</protein>
<proteinExistence type="predicted"/>
<evidence type="ECO:0000313" key="2">
    <source>
        <dbReference type="WBParaSite" id="JU765_v2.g16146.t2"/>
    </source>
</evidence>
<sequence>MATMKKLADFVIDQTADSFTISDAPHYYFKTHIRFIFYFHVIGTVIINLMGITLSLVAFFYSHLHRESPIYSQVFHHYERLHVHSYYFWYHVVIFSFLALFTIQIVTSVVAVIGTHLRNPLFFWPHLFVIVVHNGILIVLLVCLIFLNFLLDKWVLVLPMTFLFFETFAAIDLIITALCYFYVLERFKMMKTYTSQTKQVRFKKNRRRNR</sequence>
<organism evidence="1 2">
    <name type="scientific">Panagrolaimus sp. JU765</name>
    <dbReference type="NCBI Taxonomy" id="591449"/>
    <lineage>
        <taxon>Eukaryota</taxon>
        <taxon>Metazoa</taxon>
        <taxon>Ecdysozoa</taxon>
        <taxon>Nematoda</taxon>
        <taxon>Chromadorea</taxon>
        <taxon>Rhabditida</taxon>
        <taxon>Tylenchina</taxon>
        <taxon>Panagrolaimomorpha</taxon>
        <taxon>Panagrolaimoidea</taxon>
        <taxon>Panagrolaimidae</taxon>
        <taxon>Panagrolaimus</taxon>
    </lineage>
</organism>
<name>A0AC34QG73_9BILA</name>
<dbReference type="Proteomes" id="UP000887576">
    <property type="component" value="Unplaced"/>
</dbReference>
<dbReference type="WBParaSite" id="JU765_v2.g16146.t2">
    <property type="protein sequence ID" value="JU765_v2.g16146.t2"/>
    <property type="gene ID" value="JU765_v2.g16146"/>
</dbReference>
<accession>A0AC34QG73</accession>
<reference evidence="2" key="1">
    <citation type="submission" date="2025-08" db="UniProtKB">
        <authorList>
            <consortium name="WormBaseParasite"/>
        </authorList>
    </citation>
    <scope>IDENTIFICATION</scope>
</reference>
<evidence type="ECO:0000313" key="1">
    <source>
        <dbReference type="Proteomes" id="UP000887576"/>
    </source>
</evidence>